<evidence type="ECO:0000313" key="1">
    <source>
        <dbReference type="Proteomes" id="UP000694850"/>
    </source>
</evidence>
<reference evidence="2" key="1">
    <citation type="submission" date="2025-08" db="UniProtKB">
        <authorList>
            <consortium name="RefSeq"/>
        </authorList>
    </citation>
    <scope>IDENTIFICATION</scope>
</reference>
<evidence type="ECO:0000313" key="2">
    <source>
        <dbReference type="RefSeq" id="XP_042637608.1"/>
    </source>
</evidence>
<dbReference type="RefSeq" id="XP_042637608.1">
    <property type="nucleotide sequence ID" value="XM_042781674.1"/>
</dbReference>
<organism evidence="1 2">
    <name type="scientific">Orycteropus afer afer</name>
    <dbReference type="NCBI Taxonomy" id="1230840"/>
    <lineage>
        <taxon>Eukaryota</taxon>
        <taxon>Metazoa</taxon>
        <taxon>Chordata</taxon>
        <taxon>Craniata</taxon>
        <taxon>Vertebrata</taxon>
        <taxon>Euteleostomi</taxon>
        <taxon>Mammalia</taxon>
        <taxon>Eutheria</taxon>
        <taxon>Afrotheria</taxon>
        <taxon>Tubulidentata</taxon>
        <taxon>Orycteropodidae</taxon>
        <taxon>Orycteropus</taxon>
    </lineage>
</organism>
<dbReference type="Proteomes" id="UP000694850">
    <property type="component" value="Unplaced"/>
</dbReference>
<name>A0AC54Z7Z3_ORYAF</name>
<gene>
    <name evidence="2" type="primary">LOC103201356</name>
</gene>
<protein>
    <submittedName>
        <fullName evidence="2">Caspase-12-like</fullName>
    </submittedName>
</protein>
<accession>A0AC54Z7Z3</accession>
<proteinExistence type="predicted"/>
<sequence length="468" mass="53115">MSVQRQRTSLRGDDSGKRRRNEERTHQIQLFYSGYGGKKGARKGNKESPKSTKEDPVTKVKSIAKNMIDELFDDFVEKKVLNEEELHKLGEGMNGIVKRTGNLVEDIVEKTAVAGKIFMDRLLKPSKALSLNEEDEDRDCEDEEKVRSAQARALNEFQNENEADETEENAGLSQASCLPLSDLIPPLEINSKLKLCPPHHFQKLKMEMAHMIYPVIEKQCRTRLALIICNKEFYHLSTRHGAEIDIWGMQDLLEKLGYTVIVKQNLTAQEMETELRHFVARPEHKSSDSTFLVFMSHGILDGICGKKHTSRQPDILKDNTIFQIFNNRNCQNLKDKPKIIIMQACRGEGTGIVWMTDAGEPSACSFQPSRCNAQCDAVRKVHVEKDFVAFKASTPRLGQVQTISCTMKVNVLTGHDGVDSYVRMGEINWGEEGNTVVQHSFETPNELTQMPTIERGSMTRYFYLFPGN</sequence>
<keyword evidence="1" id="KW-1185">Reference proteome</keyword>